<dbReference type="InterPro" id="IPR050768">
    <property type="entry name" value="UPF0353/GerABKA_families"/>
</dbReference>
<comment type="caution">
    <text evidence="3">The sequence shown here is derived from an EMBL/GenBank/DDBJ whole genome shotgun (WGS) entry which is preliminary data.</text>
</comment>
<dbReference type="RefSeq" id="WP_343803905.1">
    <property type="nucleotide sequence ID" value="NZ_BAAAET010000001.1"/>
</dbReference>
<dbReference type="EMBL" id="BAAAET010000001">
    <property type="protein sequence ID" value="GAA0687914.1"/>
    <property type="molecule type" value="Genomic_DNA"/>
</dbReference>
<feature type="domain" description="VWFA" evidence="2">
    <location>
        <begin position="93"/>
        <end position="277"/>
    </location>
</feature>
<dbReference type="PANTHER" id="PTHR22550">
    <property type="entry name" value="SPORE GERMINATION PROTEIN"/>
    <property type="match status" value="1"/>
</dbReference>
<gene>
    <name evidence="3" type="ORF">GCM10009104_12640</name>
</gene>
<dbReference type="InterPro" id="IPR036465">
    <property type="entry name" value="vWFA_dom_sf"/>
</dbReference>
<accession>A0ABP3TAG6</accession>
<protein>
    <submittedName>
        <fullName evidence="3">VWA domain-containing protein</fullName>
    </submittedName>
</protein>
<dbReference type="SUPFAM" id="SSF53300">
    <property type="entry name" value="vWA-like"/>
    <property type="match status" value="1"/>
</dbReference>
<dbReference type="PANTHER" id="PTHR22550:SF18">
    <property type="entry name" value="VWFA DOMAIN-CONTAINING PROTEIN"/>
    <property type="match status" value="1"/>
</dbReference>
<sequence>MIQFDFPWAWLLFPLPLLAYRWLPPFIEPRRKLRVPFTAAFQHQVQAVSNRSPVGLSRVVLAIRWLLWLLLLAAAARPVLLEPPITRMEPKRDIVLAIDLSLSMSERDVATPDGLKIERLAAVKQAASQFIGQRPDDRIGLVGFGDQAFPLAPPSAEHDTLLQILAMTESGMAGANTALGDAIGVTLKLLANSALPEKVLILLTDGRDNRSRLDPLQAARIARDRSLKIHTIAFGQADSSGANSIAADVLEQIATQTHGHAFLASDQQALQQVYSAIDALTPQNASVLKAQPRRELSWVPVALALGLLLLELLVTALMRRPPVASRTTEQQEADA</sequence>
<dbReference type="Proteomes" id="UP001499915">
    <property type="component" value="Unassembled WGS sequence"/>
</dbReference>
<dbReference type="SMART" id="SM00327">
    <property type="entry name" value="VWA"/>
    <property type="match status" value="1"/>
</dbReference>
<keyword evidence="1" id="KW-0812">Transmembrane</keyword>
<feature type="transmembrane region" description="Helical" evidence="1">
    <location>
        <begin position="298"/>
        <end position="318"/>
    </location>
</feature>
<evidence type="ECO:0000256" key="1">
    <source>
        <dbReference type="SAM" id="Phobius"/>
    </source>
</evidence>
<evidence type="ECO:0000313" key="3">
    <source>
        <dbReference type="EMBL" id="GAA0687914.1"/>
    </source>
</evidence>
<evidence type="ECO:0000259" key="2">
    <source>
        <dbReference type="PROSITE" id="PS50234"/>
    </source>
</evidence>
<evidence type="ECO:0000313" key="4">
    <source>
        <dbReference type="Proteomes" id="UP001499915"/>
    </source>
</evidence>
<dbReference type="Pfam" id="PF00092">
    <property type="entry name" value="VWA"/>
    <property type="match status" value="1"/>
</dbReference>
<keyword evidence="1" id="KW-1133">Transmembrane helix</keyword>
<dbReference type="Gene3D" id="3.40.50.410">
    <property type="entry name" value="von Willebrand factor, type A domain"/>
    <property type="match status" value="1"/>
</dbReference>
<keyword evidence="1" id="KW-0472">Membrane</keyword>
<proteinExistence type="predicted"/>
<organism evidence="3 4">
    <name type="scientific">Marinobacterium maritimum</name>
    <dbReference type="NCBI Taxonomy" id="500162"/>
    <lineage>
        <taxon>Bacteria</taxon>
        <taxon>Pseudomonadati</taxon>
        <taxon>Pseudomonadota</taxon>
        <taxon>Gammaproteobacteria</taxon>
        <taxon>Oceanospirillales</taxon>
        <taxon>Oceanospirillaceae</taxon>
        <taxon>Marinobacterium</taxon>
    </lineage>
</organism>
<keyword evidence="4" id="KW-1185">Reference proteome</keyword>
<name>A0ABP3TAG6_9GAMM</name>
<dbReference type="InterPro" id="IPR002035">
    <property type="entry name" value="VWF_A"/>
</dbReference>
<dbReference type="PROSITE" id="PS50234">
    <property type="entry name" value="VWFA"/>
    <property type="match status" value="1"/>
</dbReference>
<reference evidence="4" key="1">
    <citation type="journal article" date="2019" name="Int. J. Syst. Evol. Microbiol.">
        <title>The Global Catalogue of Microorganisms (GCM) 10K type strain sequencing project: providing services to taxonomists for standard genome sequencing and annotation.</title>
        <authorList>
            <consortium name="The Broad Institute Genomics Platform"/>
            <consortium name="The Broad Institute Genome Sequencing Center for Infectious Disease"/>
            <person name="Wu L."/>
            <person name="Ma J."/>
        </authorList>
    </citation>
    <scope>NUCLEOTIDE SEQUENCE [LARGE SCALE GENOMIC DNA]</scope>
    <source>
        <strain evidence="4">JCM 15134</strain>
    </source>
</reference>